<evidence type="ECO:0000256" key="13">
    <source>
        <dbReference type="PIRSR" id="PIRSR605493-1"/>
    </source>
</evidence>
<comment type="caution">
    <text evidence="14">The sequence shown here is derived from an EMBL/GenBank/DDBJ whole genome shotgun (WGS) entry which is preliminary data.</text>
</comment>
<dbReference type="GO" id="GO:0046872">
    <property type="term" value="F:metal ion binding"/>
    <property type="evidence" value="ECO:0007669"/>
    <property type="project" value="UniProtKB-KW"/>
</dbReference>
<comment type="subunit">
    <text evidence="4">Homotrimer.</text>
</comment>
<keyword evidence="13" id="KW-0479">Metal-binding</keyword>
<name>A0AA90QZQ3_9BACI</name>
<protein>
    <recommendedName>
        <fullName evidence="7">Putative 4-hydroxy-4-methyl-2-oxoglutarate aldolase</fullName>
        <ecNumber evidence="6">4.1.1.112</ecNumber>
        <ecNumber evidence="5">4.1.3.17</ecNumber>
    </recommendedName>
    <alternativeName>
        <fullName evidence="11">Oxaloacetate decarboxylase</fullName>
    </alternativeName>
    <alternativeName>
        <fullName evidence="9">Regulator of ribonuclease activity homolog</fullName>
    </alternativeName>
    <alternativeName>
        <fullName evidence="10">RraA-like protein</fullName>
    </alternativeName>
</protein>
<dbReference type="GO" id="GO:0008948">
    <property type="term" value="F:oxaloacetate decarboxylase activity"/>
    <property type="evidence" value="ECO:0007669"/>
    <property type="project" value="UniProtKB-EC"/>
</dbReference>
<organism evidence="14 15">
    <name type="scientific">Bacillus salipaludis</name>
    <dbReference type="NCBI Taxonomy" id="2547811"/>
    <lineage>
        <taxon>Bacteria</taxon>
        <taxon>Bacillati</taxon>
        <taxon>Bacillota</taxon>
        <taxon>Bacilli</taxon>
        <taxon>Bacillales</taxon>
        <taxon>Bacillaceae</taxon>
        <taxon>Bacillus</taxon>
    </lineage>
</organism>
<keyword evidence="15" id="KW-1185">Reference proteome</keyword>
<evidence type="ECO:0000256" key="3">
    <source>
        <dbReference type="ARBA" id="ARBA00008621"/>
    </source>
</evidence>
<evidence type="ECO:0000313" key="14">
    <source>
        <dbReference type="EMBL" id="MDQ6596690.1"/>
    </source>
</evidence>
<evidence type="ECO:0000256" key="9">
    <source>
        <dbReference type="ARBA" id="ARBA00029596"/>
    </source>
</evidence>
<evidence type="ECO:0000256" key="8">
    <source>
        <dbReference type="ARBA" id="ARBA00025046"/>
    </source>
</evidence>
<dbReference type="InterPro" id="IPR005493">
    <property type="entry name" value="RraA/RraA-like"/>
</dbReference>
<feature type="binding site" evidence="13">
    <location>
        <position position="118"/>
    </location>
    <ligand>
        <name>Mg(2+)</name>
        <dbReference type="ChEBI" id="CHEBI:18420"/>
    </ligand>
</feature>
<dbReference type="Gene3D" id="3.50.30.40">
    <property type="entry name" value="Ribonuclease E inhibitor RraA/RraA-like"/>
    <property type="match status" value="1"/>
</dbReference>
<dbReference type="Proteomes" id="UP001178888">
    <property type="component" value="Unassembled WGS sequence"/>
</dbReference>
<dbReference type="GO" id="GO:0047443">
    <property type="term" value="F:4-hydroxy-4-methyl-2-oxoglutarate aldolase activity"/>
    <property type="evidence" value="ECO:0007669"/>
    <property type="project" value="UniProtKB-EC"/>
</dbReference>
<dbReference type="AlphaFoldDB" id="A0AA90QZQ3"/>
<dbReference type="PANTHER" id="PTHR33254">
    <property type="entry name" value="4-HYDROXY-4-METHYL-2-OXOGLUTARATE ALDOLASE 3-RELATED"/>
    <property type="match status" value="1"/>
</dbReference>
<dbReference type="InterPro" id="IPR036704">
    <property type="entry name" value="RraA/RraA-like_sf"/>
</dbReference>
<dbReference type="CDD" id="cd16841">
    <property type="entry name" value="RraA_family"/>
    <property type="match status" value="1"/>
</dbReference>
<dbReference type="SUPFAM" id="SSF89562">
    <property type="entry name" value="RraA-like"/>
    <property type="match status" value="1"/>
</dbReference>
<proteinExistence type="inferred from homology"/>
<comment type="cofactor">
    <cofactor evidence="2">
        <name>a divalent metal cation</name>
        <dbReference type="ChEBI" id="CHEBI:60240"/>
    </cofactor>
</comment>
<comment type="similarity">
    <text evidence="3">Belongs to the class II aldolase/RraA-like family.</text>
</comment>
<dbReference type="Pfam" id="PF03737">
    <property type="entry name" value="RraA-like"/>
    <property type="match status" value="1"/>
</dbReference>
<dbReference type="EMBL" id="JAVGVR010000001">
    <property type="protein sequence ID" value="MDQ6596690.1"/>
    <property type="molecule type" value="Genomic_DNA"/>
</dbReference>
<comment type="cofactor">
    <cofactor evidence="13">
        <name>Mg(2+)</name>
        <dbReference type="ChEBI" id="CHEBI:18420"/>
    </cofactor>
</comment>
<keyword evidence="13" id="KW-0460">Magnesium</keyword>
<sequence length="225" mass="24580">MITINTSIKRPDPELVRQLGEITPSDYGHQLNYQFITASKMKPLFPIETPFAGPAVTVRIPPNDVLLTCKVLDYIQPGDIVVIDASAEERYACWGEVTTRIAMEKGAAAAIVNGAITDTIALRDLGFRVYSHSVSPLTTKFYGLGGDFNVPVSIAGCVIQPGDVIVGSNDGLLVVPQDEISTYLEIGKAAKELDAQNIEDLRVLGADSFLRRLDVQWENMLEKDE</sequence>
<evidence type="ECO:0000256" key="1">
    <source>
        <dbReference type="ARBA" id="ARBA00001342"/>
    </source>
</evidence>
<evidence type="ECO:0000256" key="4">
    <source>
        <dbReference type="ARBA" id="ARBA00011233"/>
    </source>
</evidence>
<gene>
    <name evidence="14" type="ORF">RCG21_10060</name>
</gene>
<reference evidence="14" key="1">
    <citation type="submission" date="2023-08" db="EMBL/GenBank/DDBJ databases">
        <title>Nitrogen cycling bacteria in agricultural field soils.</title>
        <authorList>
            <person name="Jang J."/>
        </authorList>
    </citation>
    <scope>NUCLEOTIDE SEQUENCE</scope>
    <source>
        <strain evidence="14">PS3-36</strain>
    </source>
</reference>
<dbReference type="PANTHER" id="PTHR33254:SF4">
    <property type="entry name" value="4-HYDROXY-4-METHYL-2-OXOGLUTARATE ALDOLASE 3-RELATED"/>
    <property type="match status" value="1"/>
</dbReference>
<evidence type="ECO:0000256" key="12">
    <source>
        <dbReference type="ARBA" id="ARBA00047973"/>
    </source>
</evidence>
<comment type="function">
    <text evidence="8">Catalyzes the aldol cleavage of 4-hydroxy-4-methyl-2-oxoglutarate (HMG) into 2 molecules of pyruvate. Also contains a secondary oxaloacetate (OAA) decarboxylase activity due to the common pyruvate enolate transition state formed following C-C bond cleavage in the retro-aldol and decarboxylation reactions.</text>
</comment>
<dbReference type="EC" id="4.1.3.17" evidence="5"/>
<evidence type="ECO:0000256" key="7">
    <source>
        <dbReference type="ARBA" id="ARBA00016549"/>
    </source>
</evidence>
<comment type="catalytic activity">
    <reaction evidence="12">
        <text>oxaloacetate + H(+) = pyruvate + CO2</text>
        <dbReference type="Rhea" id="RHEA:15641"/>
        <dbReference type="ChEBI" id="CHEBI:15361"/>
        <dbReference type="ChEBI" id="CHEBI:15378"/>
        <dbReference type="ChEBI" id="CHEBI:16452"/>
        <dbReference type="ChEBI" id="CHEBI:16526"/>
        <dbReference type="EC" id="4.1.1.112"/>
    </reaction>
</comment>
<evidence type="ECO:0000256" key="11">
    <source>
        <dbReference type="ARBA" id="ARBA00032305"/>
    </source>
</evidence>
<evidence type="ECO:0000256" key="2">
    <source>
        <dbReference type="ARBA" id="ARBA00001968"/>
    </source>
</evidence>
<comment type="catalytic activity">
    <reaction evidence="1">
        <text>4-hydroxy-4-methyl-2-oxoglutarate = 2 pyruvate</text>
        <dbReference type="Rhea" id="RHEA:22748"/>
        <dbReference type="ChEBI" id="CHEBI:15361"/>
        <dbReference type="ChEBI" id="CHEBI:58276"/>
        <dbReference type="EC" id="4.1.3.17"/>
    </reaction>
</comment>
<dbReference type="EC" id="4.1.1.112" evidence="6"/>
<evidence type="ECO:0000256" key="10">
    <source>
        <dbReference type="ARBA" id="ARBA00030169"/>
    </source>
</evidence>
<dbReference type="RefSeq" id="WP_308913129.1">
    <property type="nucleotide sequence ID" value="NZ_JAVGVR010000001.1"/>
</dbReference>
<accession>A0AA90QZQ3</accession>
<evidence type="ECO:0000256" key="6">
    <source>
        <dbReference type="ARBA" id="ARBA00012947"/>
    </source>
</evidence>
<evidence type="ECO:0000256" key="5">
    <source>
        <dbReference type="ARBA" id="ARBA00012213"/>
    </source>
</evidence>
<evidence type="ECO:0000313" key="15">
    <source>
        <dbReference type="Proteomes" id="UP001178888"/>
    </source>
</evidence>